<dbReference type="Gene3D" id="2.40.50.140">
    <property type="entry name" value="Nucleic acid-binding proteins"/>
    <property type="match status" value="1"/>
</dbReference>
<evidence type="ECO:0000313" key="1">
    <source>
        <dbReference type="EMBL" id="URN93978.1"/>
    </source>
</evidence>
<protein>
    <submittedName>
        <fullName evidence="1">YobA family protein</fullName>
    </submittedName>
</protein>
<dbReference type="PROSITE" id="PS51257">
    <property type="entry name" value="PROKAR_LIPOPROTEIN"/>
    <property type="match status" value="1"/>
</dbReference>
<gene>
    <name evidence="1" type="ORF">NAG76_19470</name>
</gene>
<name>A0A9J6ZCW2_9BACL</name>
<dbReference type="Proteomes" id="UP001056756">
    <property type="component" value="Chromosome"/>
</dbReference>
<reference evidence="1" key="1">
    <citation type="submission" date="2022-05" db="EMBL/GenBank/DDBJ databases">
        <title>Novel bacterial taxa in a minimal lignocellulolytic consortium and its capacity to transform plastics disclosed by genome-resolved metagenomics.</title>
        <authorList>
            <person name="Rodriguez C.A.D."/>
            <person name="Diaz-Garcia L."/>
            <person name="Herrera K."/>
            <person name="Tarazona N.A."/>
            <person name="Sproer C."/>
            <person name="Overmann J."/>
            <person name="Jimenez D.J."/>
        </authorList>
    </citation>
    <scope>NUCLEOTIDE SEQUENCE</scope>
    <source>
        <strain evidence="1">MAG5</strain>
    </source>
</reference>
<dbReference type="KEGG" id="plig:NAG76_19470"/>
<dbReference type="InterPro" id="IPR021598">
    <property type="entry name" value="DUF3221"/>
</dbReference>
<dbReference type="AlphaFoldDB" id="A0A9J6ZCW2"/>
<dbReference type="InterPro" id="IPR012340">
    <property type="entry name" value="NA-bd_OB-fold"/>
</dbReference>
<proteinExistence type="predicted"/>
<dbReference type="EMBL" id="CP097899">
    <property type="protein sequence ID" value="URN93978.1"/>
    <property type="molecule type" value="Genomic_DNA"/>
</dbReference>
<evidence type="ECO:0000313" key="2">
    <source>
        <dbReference type="Proteomes" id="UP001056756"/>
    </source>
</evidence>
<dbReference type="Pfam" id="PF11518">
    <property type="entry name" value="DUF3221"/>
    <property type="match status" value="1"/>
</dbReference>
<organism evidence="1 2">
    <name type="scientific">Candidatus Pristimantibacillus lignocellulolyticus</name>
    <dbReference type="NCBI Taxonomy" id="2994561"/>
    <lineage>
        <taxon>Bacteria</taxon>
        <taxon>Bacillati</taxon>
        <taxon>Bacillota</taxon>
        <taxon>Bacilli</taxon>
        <taxon>Bacillales</taxon>
        <taxon>Paenibacillaceae</taxon>
        <taxon>Candidatus Pristimantibacillus</taxon>
    </lineage>
</organism>
<sequence>MHSSKITILILVLFTLVSGCSNSKQNKVNSVEPNIQGYVIDISTNRLLVVWDIEYEQIESKSIDEILRLAQPNAMYLTYKNAKDFAKGDLVDIWTTGEYNTSYPGQGTATKIIKRESK</sequence>
<accession>A0A9J6ZCW2</accession>